<comment type="catalytic activity">
    <reaction evidence="1 8 10">
        <text>Hydrolyzes single-stranded DNA or mismatched double-stranded DNA and polynucleotides, releasing free uracil.</text>
        <dbReference type="EC" id="3.2.2.27"/>
    </reaction>
</comment>
<dbReference type="Pfam" id="PF03167">
    <property type="entry name" value="UDG"/>
    <property type="match status" value="1"/>
</dbReference>
<accession>A0ABR9JAN7</accession>
<evidence type="ECO:0000256" key="1">
    <source>
        <dbReference type="ARBA" id="ARBA00001400"/>
    </source>
</evidence>
<dbReference type="InterPro" id="IPR018085">
    <property type="entry name" value="Ura-DNA_Glyclase_AS"/>
</dbReference>
<evidence type="ECO:0000259" key="11">
    <source>
        <dbReference type="SMART" id="SM00986"/>
    </source>
</evidence>
<sequence>MELSTELVAPLEAGWQRALAPEADRFDTVREALTHRRSAGEQVLPAPDLVLRAFRQPFADVRVLILGQDPYPTPGHAIGMSFAVDPHVRPLPRSLRNIFTELEADAGIPPSPHGDLTAWAGQGVLLLNRVLTVAAGAPGSHRGIGWEQITAAALQALVDRGTPLVSLLWGADARKMEPLLDQGSHTAVITSPHPSPLSARRGFFGSRPFSRANQALEELGAAPVDWRLGPTSPAD</sequence>
<dbReference type="PANTHER" id="PTHR11264">
    <property type="entry name" value="URACIL-DNA GLYCOSYLASE"/>
    <property type="match status" value="1"/>
</dbReference>
<evidence type="ECO:0000256" key="3">
    <source>
        <dbReference type="ARBA" id="ARBA00008184"/>
    </source>
</evidence>
<dbReference type="HAMAP" id="MF_00148">
    <property type="entry name" value="UDG"/>
    <property type="match status" value="1"/>
</dbReference>
<dbReference type="GO" id="GO:0004844">
    <property type="term" value="F:uracil DNA N-glycosylase activity"/>
    <property type="evidence" value="ECO:0007669"/>
    <property type="project" value="UniProtKB-EC"/>
</dbReference>
<dbReference type="Proteomes" id="UP000643525">
    <property type="component" value="Unassembled WGS sequence"/>
</dbReference>
<keyword evidence="7 8" id="KW-0234">DNA repair</keyword>
<reference evidence="12 13" key="1">
    <citation type="submission" date="2020-10" db="EMBL/GenBank/DDBJ databases">
        <title>Sequencing the genomes of 1000 actinobacteria strains.</title>
        <authorList>
            <person name="Klenk H.-P."/>
        </authorList>
    </citation>
    <scope>NUCLEOTIDE SEQUENCE [LARGE SCALE GENOMIC DNA]</scope>
    <source>
        <strain evidence="12 13">DSM 15666</strain>
    </source>
</reference>
<dbReference type="NCBIfam" id="NF003592">
    <property type="entry name" value="PRK05254.1-5"/>
    <property type="match status" value="1"/>
</dbReference>
<evidence type="ECO:0000256" key="5">
    <source>
        <dbReference type="ARBA" id="ARBA00022763"/>
    </source>
</evidence>
<evidence type="ECO:0000313" key="12">
    <source>
        <dbReference type="EMBL" id="MBE1522896.1"/>
    </source>
</evidence>
<dbReference type="InterPro" id="IPR005122">
    <property type="entry name" value="Uracil-DNA_glycosylase-like"/>
</dbReference>
<dbReference type="SMART" id="SM00987">
    <property type="entry name" value="UreE_C"/>
    <property type="match status" value="1"/>
</dbReference>
<evidence type="ECO:0000256" key="9">
    <source>
        <dbReference type="PROSITE-ProRule" id="PRU10072"/>
    </source>
</evidence>
<comment type="subcellular location">
    <subcellularLocation>
        <location evidence="8">Cytoplasm</location>
    </subcellularLocation>
</comment>
<keyword evidence="8" id="KW-0963">Cytoplasm</keyword>
<dbReference type="EMBL" id="JADBED010000001">
    <property type="protein sequence ID" value="MBE1522896.1"/>
    <property type="molecule type" value="Genomic_DNA"/>
</dbReference>
<evidence type="ECO:0000256" key="7">
    <source>
        <dbReference type="ARBA" id="ARBA00023204"/>
    </source>
</evidence>
<organism evidence="12 13">
    <name type="scientific">Nesterenkonia lutea</name>
    <dbReference type="NCBI Taxonomy" id="272919"/>
    <lineage>
        <taxon>Bacteria</taxon>
        <taxon>Bacillati</taxon>
        <taxon>Actinomycetota</taxon>
        <taxon>Actinomycetes</taxon>
        <taxon>Micrococcales</taxon>
        <taxon>Micrococcaceae</taxon>
        <taxon>Nesterenkonia</taxon>
    </lineage>
</organism>
<evidence type="ECO:0000256" key="2">
    <source>
        <dbReference type="ARBA" id="ARBA00002631"/>
    </source>
</evidence>
<dbReference type="CDD" id="cd10027">
    <property type="entry name" value="UDG-F1-like"/>
    <property type="match status" value="1"/>
</dbReference>
<dbReference type="NCBIfam" id="NF003588">
    <property type="entry name" value="PRK05254.1-1"/>
    <property type="match status" value="1"/>
</dbReference>
<dbReference type="InterPro" id="IPR002043">
    <property type="entry name" value="UDG_fam1"/>
</dbReference>
<proteinExistence type="inferred from homology"/>
<keyword evidence="5 8" id="KW-0227">DNA damage</keyword>
<dbReference type="NCBIfam" id="NF003589">
    <property type="entry name" value="PRK05254.1-2"/>
    <property type="match status" value="1"/>
</dbReference>
<dbReference type="SMART" id="SM00986">
    <property type="entry name" value="UDG"/>
    <property type="match status" value="1"/>
</dbReference>
<dbReference type="SUPFAM" id="SSF52141">
    <property type="entry name" value="Uracil-DNA glycosylase-like"/>
    <property type="match status" value="1"/>
</dbReference>
<keyword evidence="12" id="KW-0326">Glycosidase</keyword>
<comment type="function">
    <text evidence="2 8 10">Excises uracil residues from the DNA which can arise as a result of misincorporation of dUMP residues by DNA polymerase or due to deamination of cytosine.</text>
</comment>
<gene>
    <name evidence="8" type="primary">ung</name>
    <name evidence="12" type="ORF">H4W27_000014</name>
</gene>
<dbReference type="RefSeq" id="WP_192594128.1">
    <property type="nucleotide sequence ID" value="NZ_BAAALJ010000015.1"/>
</dbReference>
<dbReference type="Gene3D" id="3.40.470.10">
    <property type="entry name" value="Uracil-DNA glycosylase-like domain"/>
    <property type="match status" value="1"/>
</dbReference>
<dbReference type="PANTHER" id="PTHR11264:SF0">
    <property type="entry name" value="URACIL-DNA GLYCOSYLASE"/>
    <property type="match status" value="1"/>
</dbReference>
<dbReference type="EC" id="3.2.2.27" evidence="4 8"/>
<evidence type="ECO:0000256" key="4">
    <source>
        <dbReference type="ARBA" id="ARBA00012030"/>
    </source>
</evidence>
<name>A0ABR9JAN7_9MICC</name>
<feature type="domain" description="Uracil-DNA glycosylase-like" evidence="11">
    <location>
        <begin position="54"/>
        <end position="216"/>
    </location>
</feature>
<evidence type="ECO:0000313" key="13">
    <source>
        <dbReference type="Proteomes" id="UP000643525"/>
    </source>
</evidence>
<feature type="active site" description="Proton acceptor" evidence="8 9">
    <location>
        <position position="69"/>
    </location>
</feature>
<comment type="similarity">
    <text evidence="3 8 10">Belongs to the uracil-DNA glycosylase (UDG) superfamily. UNG family.</text>
</comment>
<comment type="caution">
    <text evidence="12">The sequence shown here is derived from an EMBL/GenBank/DDBJ whole genome shotgun (WGS) entry which is preliminary data.</text>
</comment>
<dbReference type="NCBIfam" id="TIGR00628">
    <property type="entry name" value="ung"/>
    <property type="match status" value="1"/>
</dbReference>
<keyword evidence="6 8" id="KW-0378">Hydrolase</keyword>
<dbReference type="PROSITE" id="PS00130">
    <property type="entry name" value="U_DNA_GLYCOSYLASE"/>
    <property type="match status" value="1"/>
</dbReference>
<dbReference type="InterPro" id="IPR036895">
    <property type="entry name" value="Uracil-DNA_glycosylase-like_sf"/>
</dbReference>
<protein>
    <recommendedName>
        <fullName evidence="4 8">Uracil-DNA glycosylase</fullName>
        <shortName evidence="8">UDG</shortName>
        <ecNumber evidence="4 8">3.2.2.27</ecNumber>
    </recommendedName>
</protein>
<evidence type="ECO:0000256" key="8">
    <source>
        <dbReference type="HAMAP-Rule" id="MF_00148"/>
    </source>
</evidence>
<keyword evidence="13" id="KW-1185">Reference proteome</keyword>
<evidence type="ECO:0000256" key="10">
    <source>
        <dbReference type="RuleBase" id="RU003780"/>
    </source>
</evidence>
<evidence type="ECO:0000256" key="6">
    <source>
        <dbReference type="ARBA" id="ARBA00022801"/>
    </source>
</evidence>